<protein>
    <recommendedName>
        <fullName evidence="3 6">Glucosylceramidase</fullName>
        <ecNumber evidence="3 6">3.2.1.45</ecNumber>
    </recommendedName>
</protein>
<comment type="similarity">
    <text evidence="2 6">Belongs to the glycosyl hydrolase 30 family.</text>
</comment>
<comment type="catalytic activity">
    <reaction evidence="1">
        <text>a beta-D-glucosyl-(1&lt;-&gt;1')-N-acylsphing-4-enine + H2O = an N-acylsphing-4-enine + D-glucose</text>
        <dbReference type="Rhea" id="RHEA:13269"/>
        <dbReference type="ChEBI" id="CHEBI:4167"/>
        <dbReference type="ChEBI" id="CHEBI:15377"/>
        <dbReference type="ChEBI" id="CHEBI:22801"/>
        <dbReference type="ChEBI" id="CHEBI:52639"/>
        <dbReference type="EC" id="3.2.1.45"/>
    </reaction>
    <physiologicalReaction direction="left-to-right" evidence="1">
        <dbReference type="Rhea" id="RHEA:13270"/>
    </physiologicalReaction>
</comment>
<evidence type="ECO:0000259" key="8">
    <source>
        <dbReference type="Pfam" id="PF17189"/>
    </source>
</evidence>
<evidence type="ECO:0000256" key="3">
    <source>
        <dbReference type="ARBA" id="ARBA00012658"/>
    </source>
</evidence>
<dbReference type="Gene3D" id="3.20.20.80">
    <property type="entry name" value="Glycosidases"/>
    <property type="match status" value="1"/>
</dbReference>
<dbReference type="InterPro" id="IPR033452">
    <property type="entry name" value="GH30_C"/>
</dbReference>
<dbReference type="SUPFAM" id="SSF51445">
    <property type="entry name" value="(Trans)glycosidases"/>
    <property type="match status" value="1"/>
</dbReference>
<keyword evidence="5 6" id="KW-0378">Hydrolase</keyword>
<dbReference type="PANTHER" id="PTHR11069:SF23">
    <property type="entry name" value="LYSOSOMAL ACID GLUCOSYLCERAMIDASE"/>
    <property type="match status" value="1"/>
</dbReference>
<accession>A0A1B6HD36</accession>
<dbReference type="Pfam" id="PF02055">
    <property type="entry name" value="Glyco_hydro_30"/>
    <property type="match status" value="1"/>
</dbReference>
<dbReference type="GO" id="GO:0006680">
    <property type="term" value="P:glucosylceramide catabolic process"/>
    <property type="evidence" value="ECO:0007669"/>
    <property type="project" value="TreeGrafter"/>
</dbReference>
<evidence type="ECO:0000256" key="5">
    <source>
        <dbReference type="ARBA" id="ARBA00022801"/>
    </source>
</evidence>
<dbReference type="InterPro" id="IPR017853">
    <property type="entry name" value="GH"/>
</dbReference>
<proteinExistence type="inferred from homology"/>
<keyword evidence="6" id="KW-0326">Glycosidase</keyword>
<evidence type="ECO:0000256" key="4">
    <source>
        <dbReference type="ARBA" id="ARBA00022729"/>
    </source>
</evidence>
<reference evidence="9" key="1">
    <citation type="submission" date="2015-11" db="EMBL/GenBank/DDBJ databases">
        <title>De novo transcriptome assembly of four potential Pierce s Disease insect vectors from Arizona vineyards.</title>
        <authorList>
            <person name="Tassone E.E."/>
        </authorList>
    </citation>
    <scope>NUCLEOTIDE SEQUENCE</scope>
</reference>
<dbReference type="InterPro" id="IPR001139">
    <property type="entry name" value="Glyco_hydro_30"/>
</dbReference>
<dbReference type="Pfam" id="PF17189">
    <property type="entry name" value="Glyco_hydro_30C"/>
    <property type="match status" value="1"/>
</dbReference>
<name>A0A1B6HD36_9HEMI</name>
<keyword evidence="6" id="KW-0443">Lipid metabolism</keyword>
<evidence type="ECO:0000259" key="7">
    <source>
        <dbReference type="Pfam" id="PF02055"/>
    </source>
</evidence>
<feature type="non-terminal residue" evidence="9">
    <location>
        <position position="1"/>
    </location>
</feature>
<dbReference type="InterPro" id="IPR033453">
    <property type="entry name" value="Glyco_hydro_30_TIM-barrel"/>
</dbReference>
<dbReference type="Gene3D" id="2.60.40.1180">
    <property type="entry name" value="Golgi alpha-mannosidase II"/>
    <property type="match status" value="1"/>
</dbReference>
<keyword evidence="6" id="KW-0746">Sphingolipid metabolism</keyword>
<keyword evidence="4" id="KW-0732">Signal</keyword>
<dbReference type="InterPro" id="IPR013780">
    <property type="entry name" value="Glyco_hydro_b"/>
</dbReference>
<evidence type="ECO:0000256" key="1">
    <source>
        <dbReference type="ARBA" id="ARBA00001013"/>
    </source>
</evidence>
<dbReference type="EC" id="3.2.1.45" evidence="3 6"/>
<organism evidence="9">
    <name type="scientific">Homalodisca liturata</name>
    <dbReference type="NCBI Taxonomy" id="320908"/>
    <lineage>
        <taxon>Eukaryota</taxon>
        <taxon>Metazoa</taxon>
        <taxon>Ecdysozoa</taxon>
        <taxon>Arthropoda</taxon>
        <taxon>Hexapoda</taxon>
        <taxon>Insecta</taxon>
        <taxon>Pterygota</taxon>
        <taxon>Neoptera</taxon>
        <taxon>Paraneoptera</taxon>
        <taxon>Hemiptera</taxon>
        <taxon>Auchenorrhyncha</taxon>
        <taxon>Membracoidea</taxon>
        <taxon>Cicadellidae</taxon>
        <taxon>Cicadellinae</taxon>
        <taxon>Proconiini</taxon>
        <taxon>Homalodisca</taxon>
    </lineage>
</organism>
<dbReference type="EMBL" id="GECU01035197">
    <property type="protein sequence ID" value="JAS72509.1"/>
    <property type="molecule type" value="Transcribed_RNA"/>
</dbReference>
<feature type="domain" description="Glycosyl hydrolase family 30 TIM-barrel" evidence="7">
    <location>
        <begin position="5"/>
        <end position="142"/>
    </location>
</feature>
<sequence length="210" mass="24234">WYLLWWMDTVMRDPEVADYIDGVALHWYRDTQCPPDLLDQVFRQYNKFIIYTEACIIPRLDPGLTVDLGSWRRAEIYITDIIEVLNHWSVGFMDWNMALNTQGGPRYPPHGGIDSPIIVNASADEFYKNPMFYGLGHFSKFIAEGSYRVNSTSTLPAIKVLTTINPDGSTSVFLYNQDENNTNILINDINKRTAIRVNITARSMNTVVWW</sequence>
<evidence type="ECO:0000256" key="2">
    <source>
        <dbReference type="ARBA" id="ARBA00005382"/>
    </source>
</evidence>
<evidence type="ECO:0000256" key="6">
    <source>
        <dbReference type="RuleBase" id="RU361188"/>
    </source>
</evidence>
<dbReference type="AlphaFoldDB" id="A0A1B6HD36"/>
<dbReference type="GO" id="GO:0004348">
    <property type="term" value="F:glucosylceramidase activity"/>
    <property type="evidence" value="ECO:0007669"/>
    <property type="project" value="UniProtKB-EC"/>
</dbReference>
<feature type="domain" description="Glycosyl hydrolase family 30 beta sandwich" evidence="8">
    <location>
        <begin position="145"/>
        <end position="207"/>
    </location>
</feature>
<gene>
    <name evidence="9" type="ORF">g.17095</name>
</gene>
<evidence type="ECO:0000313" key="9">
    <source>
        <dbReference type="EMBL" id="JAS72509.1"/>
    </source>
</evidence>
<dbReference type="GO" id="GO:0016020">
    <property type="term" value="C:membrane"/>
    <property type="evidence" value="ECO:0007669"/>
    <property type="project" value="GOC"/>
</dbReference>
<dbReference type="PANTHER" id="PTHR11069">
    <property type="entry name" value="GLUCOSYLCERAMIDASE"/>
    <property type="match status" value="1"/>
</dbReference>